<dbReference type="SUPFAM" id="SSF53474">
    <property type="entry name" value="alpha/beta-Hydrolases"/>
    <property type="match status" value="1"/>
</dbReference>
<dbReference type="AlphaFoldDB" id="A0A4Y2MQF1"/>
<proteinExistence type="inferred from homology"/>
<accession>A0A4Y2MQF1</accession>
<sequence length="151" mass="17405">MRSLSEAGTISDIVDGIIEIFEDFFGLVITDITNIIQQILNPPENRNSSIQYLLFTPENSNEACYLEPNLKTLKRCPFDVSYPMKFLIHGFNANLGNTSLYWQMKDRMLELYDYNVIVVNWTDYNKLPYILACANTVTIGNDIADFIQFLQ</sequence>
<keyword evidence="8" id="KW-1185">Reference proteome</keyword>
<dbReference type="Gene3D" id="3.40.50.1820">
    <property type="entry name" value="alpha/beta hydrolase"/>
    <property type="match status" value="1"/>
</dbReference>
<dbReference type="OrthoDB" id="6426979at2759"/>
<dbReference type="InterPro" id="IPR013818">
    <property type="entry name" value="Lipase"/>
</dbReference>
<organism evidence="7 8">
    <name type="scientific">Araneus ventricosus</name>
    <name type="common">Orbweaver spider</name>
    <name type="synonym">Epeira ventricosa</name>
    <dbReference type="NCBI Taxonomy" id="182803"/>
    <lineage>
        <taxon>Eukaryota</taxon>
        <taxon>Metazoa</taxon>
        <taxon>Ecdysozoa</taxon>
        <taxon>Arthropoda</taxon>
        <taxon>Chelicerata</taxon>
        <taxon>Arachnida</taxon>
        <taxon>Araneae</taxon>
        <taxon>Araneomorphae</taxon>
        <taxon>Entelegynae</taxon>
        <taxon>Araneoidea</taxon>
        <taxon>Araneidae</taxon>
        <taxon>Araneus</taxon>
    </lineage>
</organism>
<evidence type="ECO:0000256" key="4">
    <source>
        <dbReference type="RuleBase" id="RU004262"/>
    </source>
</evidence>
<dbReference type="EMBL" id="BGPR01123956">
    <property type="protein sequence ID" value="GBN28357.1"/>
    <property type="molecule type" value="Genomic_DNA"/>
</dbReference>
<dbReference type="Pfam" id="PF00151">
    <property type="entry name" value="Lipase"/>
    <property type="match status" value="1"/>
</dbReference>
<dbReference type="PRINTS" id="PR00821">
    <property type="entry name" value="TAGLIPASE"/>
</dbReference>
<dbReference type="EMBL" id="BGPR01124124">
    <property type="protein sequence ID" value="GBN28792.1"/>
    <property type="molecule type" value="Genomic_DNA"/>
</dbReference>
<evidence type="ECO:0000256" key="2">
    <source>
        <dbReference type="ARBA" id="ARBA00010701"/>
    </source>
</evidence>
<reference evidence="7 8" key="1">
    <citation type="journal article" date="2019" name="Sci. Rep.">
        <title>Orb-weaving spider Araneus ventricosus genome elucidates the spidroin gene catalogue.</title>
        <authorList>
            <person name="Kono N."/>
            <person name="Nakamura H."/>
            <person name="Ohtoshi R."/>
            <person name="Moran D.A.P."/>
            <person name="Shinohara A."/>
            <person name="Yoshida Y."/>
            <person name="Fujiwara M."/>
            <person name="Mori M."/>
            <person name="Tomita M."/>
            <person name="Arakawa K."/>
        </authorList>
    </citation>
    <scope>NUCLEOTIDE SEQUENCE [LARGE SCALE GENOMIC DNA]</scope>
</reference>
<dbReference type="GO" id="GO:0005615">
    <property type="term" value="C:extracellular space"/>
    <property type="evidence" value="ECO:0007669"/>
    <property type="project" value="TreeGrafter"/>
</dbReference>
<dbReference type="GO" id="GO:0016042">
    <property type="term" value="P:lipid catabolic process"/>
    <property type="evidence" value="ECO:0007669"/>
    <property type="project" value="TreeGrafter"/>
</dbReference>
<evidence type="ECO:0000259" key="5">
    <source>
        <dbReference type="Pfam" id="PF00151"/>
    </source>
</evidence>
<comment type="subcellular location">
    <subcellularLocation>
        <location evidence="1">Secreted</location>
    </subcellularLocation>
</comment>
<keyword evidence="3" id="KW-0964">Secreted</keyword>
<comment type="similarity">
    <text evidence="2 4">Belongs to the AB hydrolase superfamily. Lipase family.</text>
</comment>
<comment type="caution">
    <text evidence="7">The sequence shown here is derived from an EMBL/GenBank/DDBJ whole genome shotgun (WGS) entry which is preliminary data.</text>
</comment>
<protein>
    <recommendedName>
        <fullName evidence="5">Lipase domain-containing protein</fullName>
    </recommendedName>
</protein>
<evidence type="ECO:0000256" key="3">
    <source>
        <dbReference type="ARBA" id="ARBA00022525"/>
    </source>
</evidence>
<evidence type="ECO:0000313" key="7">
    <source>
        <dbReference type="EMBL" id="GBN28792.1"/>
    </source>
</evidence>
<evidence type="ECO:0000313" key="6">
    <source>
        <dbReference type="EMBL" id="GBN28357.1"/>
    </source>
</evidence>
<dbReference type="GO" id="GO:0016298">
    <property type="term" value="F:lipase activity"/>
    <property type="evidence" value="ECO:0007669"/>
    <property type="project" value="InterPro"/>
</dbReference>
<feature type="domain" description="Lipase" evidence="5">
    <location>
        <begin position="42"/>
        <end position="151"/>
    </location>
</feature>
<evidence type="ECO:0000256" key="1">
    <source>
        <dbReference type="ARBA" id="ARBA00004613"/>
    </source>
</evidence>
<name>A0A4Y2MQF1_ARAVE</name>
<feature type="non-terminal residue" evidence="7">
    <location>
        <position position="151"/>
    </location>
</feature>
<dbReference type="Proteomes" id="UP000499080">
    <property type="component" value="Unassembled WGS sequence"/>
</dbReference>
<dbReference type="PANTHER" id="PTHR11610:SF185">
    <property type="entry name" value="LD47264P"/>
    <property type="match status" value="1"/>
</dbReference>
<dbReference type="InterPro" id="IPR000734">
    <property type="entry name" value="TAG_lipase"/>
</dbReference>
<dbReference type="PANTHER" id="PTHR11610">
    <property type="entry name" value="LIPASE"/>
    <property type="match status" value="1"/>
</dbReference>
<gene>
    <name evidence="7" type="ORF">AVEN_18859_1</name>
    <name evidence="6" type="ORF">AVEN_223664_1</name>
</gene>
<evidence type="ECO:0000313" key="8">
    <source>
        <dbReference type="Proteomes" id="UP000499080"/>
    </source>
</evidence>
<dbReference type="InterPro" id="IPR029058">
    <property type="entry name" value="AB_hydrolase_fold"/>
</dbReference>